<gene>
    <name evidence="1" type="ORF">G7K_2105-t1</name>
</gene>
<reference evidence="1 2" key="1">
    <citation type="journal article" date="2011" name="J. Gen. Appl. Microbiol.">
        <title>Draft genome sequencing of the enigmatic yeast Saitoella complicata.</title>
        <authorList>
            <person name="Nishida H."/>
            <person name="Hamamoto M."/>
            <person name="Sugiyama J."/>
        </authorList>
    </citation>
    <scope>NUCLEOTIDE SEQUENCE [LARGE SCALE GENOMIC DNA]</scope>
    <source>
        <strain evidence="1 2">NRRL Y-17804</strain>
    </source>
</reference>
<accession>A0A0E9NDJ9</accession>
<organism evidence="1 2">
    <name type="scientific">Saitoella complicata (strain BCRC 22490 / CBS 7301 / JCM 7358 / NBRC 10748 / NRRL Y-17804)</name>
    <dbReference type="NCBI Taxonomy" id="698492"/>
    <lineage>
        <taxon>Eukaryota</taxon>
        <taxon>Fungi</taxon>
        <taxon>Dikarya</taxon>
        <taxon>Ascomycota</taxon>
        <taxon>Taphrinomycotina</taxon>
        <taxon>Taphrinomycotina incertae sedis</taxon>
        <taxon>Saitoella</taxon>
    </lineage>
</organism>
<dbReference type="Proteomes" id="UP000033140">
    <property type="component" value="Unassembled WGS sequence"/>
</dbReference>
<dbReference type="EMBL" id="BACD03000011">
    <property type="protein sequence ID" value="GAO47909.1"/>
    <property type="molecule type" value="Genomic_DNA"/>
</dbReference>
<keyword evidence="2" id="KW-1185">Reference proteome</keyword>
<evidence type="ECO:0000313" key="2">
    <source>
        <dbReference type="Proteomes" id="UP000033140"/>
    </source>
</evidence>
<reference evidence="1 2" key="2">
    <citation type="journal article" date="2014" name="J. Gen. Appl. Microbiol.">
        <title>The early diverging ascomycetous budding yeast Saitoella complicata has three histone deacetylases belonging to the Clr6, Hos2, and Rpd3 lineages.</title>
        <authorList>
            <person name="Nishida H."/>
            <person name="Matsumoto T."/>
            <person name="Kondo S."/>
            <person name="Hamamoto M."/>
            <person name="Yoshikawa H."/>
        </authorList>
    </citation>
    <scope>NUCLEOTIDE SEQUENCE [LARGE SCALE GENOMIC DNA]</scope>
    <source>
        <strain evidence="1 2">NRRL Y-17804</strain>
    </source>
</reference>
<evidence type="ECO:0000313" key="1">
    <source>
        <dbReference type="EMBL" id="GAO47909.1"/>
    </source>
</evidence>
<dbReference type="AlphaFoldDB" id="A0A0E9NDJ9"/>
<name>A0A0E9NDJ9_SAICN</name>
<sequence>MKTFFQHFLEGVSVIYSSTNLIIRILEHATIAEKYGYIRVSHHTKPIDHWYLPKSINHTSYSYILHILHGRCLLRHVVKLLAQLLLHKRQLGNTPNLSLRLQLLLLLHIERSRLHRNNLRRGIGVVRDRTSALGAENPVDVLSGRSRGSVRLGGSLDGDFGFGDNSDEGVRGAGLALAIVAVVVADEIGLFNVNGVGDGFAEAVSLLLEHTRENHCGDLLCGMTLVVDRAVL</sequence>
<reference evidence="1 2" key="3">
    <citation type="journal article" date="2015" name="Genome Announc.">
        <title>Draft Genome Sequence of the Archiascomycetous Yeast Saitoella complicata.</title>
        <authorList>
            <person name="Yamauchi K."/>
            <person name="Kondo S."/>
            <person name="Hamamoto M."/>
            <person name="Takahashi Y."/>
            <person name="Ogura Y."/>
            <person name="Hayashi T."/>
            <person name="Nishida H."/>
        </authorList>
    </citation>
    <scope>NUCLEOTIDE SEQUENCE [LARGE SCALE GENOMIC DNA]</scope>
    <source>
        <strain evidence="1 2">NRRL Y-17804</strain>
    </source>
</reference>
<proteinExistence type="predicted"/>
<comment type="caution">
    <text evidence="1">The sequence shown here is derived from an EMBL/GenBank/DDBJ whole genome shotgun (WGS) entry which is preliminary data.</text>
</comment>
<protein>
    <submittedName>
        <fullName evidence="1">Uncharacterized protein</fullName>
    </submittedName>
</protein>